<evidence type="ECO:0000256" key="4">
    <source>
        <dbReference type="ARBA" id="ARBA00011245"/>
    </source>
</evidence>
<dbReference type="SUPFAM" id="SSF53098">
    <property type="entry name" value="Ribonuclease H-like"/>
    <property type="match status" value="1"/>
</dbReference>
<keyword evidence="6" id="KW-0540">Nuclease</keyword>
<dbReference type="InterPro" id="IPR012337">
    <property type="entry name" value="RNaseH-like_sf"/>
</dbReference>
<comment type="caution">
    <text evidence="12">The sequence shown here is derived from an EMBL/GenBank/DDBJ whole genome shotgun (WGS) entry which is preliminary data.</text>
</comment>
<dbReference type="InterPro" id="IPR050092">
    <property type="entry name" value="RNase_H"/>
</dbReference>
<evidence type="ECO:0000256" key="2">
    <source>
        <dbReference type="ARBA" id="ARBA00001946"/>
    </source>
</evidence>
<evidence type="ECO:0000256" key="8">
    <source>
        <dbReference type="ARBA" id="ARBA00022759"/>
    </source>
</evidence>
<dbReference type="Gene3D" id="3.30.420.10">
    <property type="entry name" value="Ribonuclease H-like superfamily/Ribonuclease H"/>
    <property type="match status" value="1"/>
</dbReference>
<keyword evidence="13" id="KW-1185">Reference proteome</keyword>
<dbReference type="CDD" id="cd09278">
    <property type="entry name" value="RNase_HI_prokaryote_like"/>
    <property type="match status" value="1"/>
</dbReference>
<accession>A0A8J8B0Z7</accession>
<comment type="similarity">
    <text evidence="3">Belongs to the RNase H family.</text>
</comment>
<dbReference type="InterPro" id="IPR022892">
    <property type="entry name" value="RNaseHI"/>
</dbReference>
<organism evidence="12 13">
    <name type="scientific">Sinanaerobacter chloroacetimidivorans</name>
    <dbReference type="NCBI Taxonomy" id="2818044"/>
    <lineage>
        <taxon>Bacteria</taxon>
        <taxon>Bacillati</taxon>
        <taxon>Bacillota</taxon>
        <taxon>Clostridia</taxon>
        <taxon>Peptostreptococcales</taxon>
        <taxon>Anaerovoracaceae</taxon>
        <taxon>Sinanaerobacter</taxon>
    </lineage>
</organism>
<reference evidence="12" key="1">
    <citation type="submission" date="2021-04" db="EMBL/GenBank/DDBJ databases">
        <title>Sinoanaerobacter chloroacetimidivorans sp. nov., an obligate anaerobic bacterium isolated from anaerobic sludge.</title>
        <authorList>
            <person name="Bao Y."/>
        </authorList>
    </citation>
    <scope>NUCLEOTIDE SEQUENCE</scope>
    <source>
        <strain evidence="12">BAD-6</strain>
    </source>
</reference>
<comment type="subunit">
    <text evidence="4">Monomer.</text>
</comment>
<name>A0A8J8B0Z7_9FIRM</name>
<evidence type="ECO:0000256" key="3">
    <source>
        <dbReference type="ARBA" id="ARBA00005300"/>
    </source>
</evidence>
<evidence type="ECO:0000256" key="9">
    <source>
        <dbReference type="ARBA" id="ARBA00022801"/>
    </source>
</evidence>
<keyword evidence="10" id="KW-0460">Magnesium</keyword>
<sequence length="184" mass="21498">MKSMNIYTDGACSGNQNETNIGGWGAILEYGEHQKELFGGERNTTNNRMEMEALLNALQALTKENLSIRVFSDSSYLMNCFREKWYENWYRNNWKTSKKTDVENRDLWEALFAVINKHQIDFYRVKGHVNLNSKNTNIDALYQKFIEWNGPKFTKDDFLYITKMNHRADELANQGIDSVKNGES</sequence>
<comment type="cofactor">
    <cofactor evidence="2">
        <name>Mg(2+)</name>
        <dbReference type="ChEBI" id="CHEBI:18420"/>
    </cofactor>
</comment>
<dbReference type="PROSITE" id="PS50879">
    <property type="entry name" value="RNASE_H_1"/>
    <property type="match status" value="1"/>
</dbReference>
<dbReference type="Pfam" id="PF00075">
    <property type="entry name" value="RNase_H"/>
    <property type="match status" value="1"/>
</dbReference>
<dbReference type="PANTHER" id="PTHR10642:SF26">
    <property type="entry name" value="RIBONUCLEASE H1"/>
    <property type="match status" value="1"/>
</dbReference>
<proteinExistence type="inferred from homology"/>
<evidence type="ECO:0000256" key="6">
    <source>
        <dbReference type="ARBA" id="ARBA00022722"/>
    </source>
</evidence>
<reference evidence="12" key="2">
    <citation type="submission" date="2021-04" db="EMBL/GenBank/DDBJ databases">
        <authorList>
            <person name="Liu J."/>
        </authorList>
    </citation>
    <scope>NUCLEOTIDE SEQUENCE</scope>
    <source>
        <strain evidence="12">BAD-6</strain>
    </source>
</reference>
<dbReference type="AlphaFoldDB" id="A0A8J8B0Z7"/>
<evidence type="ECO:0000256" key="5">
    <source>
        <dbReference type="ARBA" id="ARBA00012180"/>
    </source>
</evidence>
<dbReference type="GO" id="GO:0043137">
    <property type="term" value="P:DNA replication, removal of RNA primer"/>
    <property type="evidence" value="ECO:0007669"/>
    <property type="project" value="TreeGrafter"/>
</dbReference>
<gene>
    <name evidence="12" type="ORF">KCX82_07440</name>
</gene>
<evidence type="ECO:0000313" key="12">
    <source>
        <dbReference type="EMBL" id="MBR0597699.1"/>
    </source>
</evidence>
<dbReference type="GO" id="GO:0046872">
    <property type="term" value="F:metal ion binding"/>
    <property type="evidence" value="ECO:0007669"/>
    <property type="project" value="UniProtKB-KW"/>
</dbReference>
<protein>
    <recommendedName>
        <fullName evidence="5">ribonuclease H</fullName>
        <ecNumber evidence="5">3.1.26.4</ecNumber>
    </recommendedName>
</protein>
<dbReference type="PANTHER" id="PTHR10642">
    <property type="entry name" value="RIBONUCLEASE H1"/>
    <property type="match status" value="1"/>
</dbReference>
<evidence type="ECO:0000256" key="10">
    <source>
        <dbReference type="ARBA" id="ARBA00022842"/>
    </source>
</evidence>
<comment type="catalytic activity">
    <reaction evidence="1">
        <text>Endonucleolytic cleavage to 5'-phosphomonoester.</text>
        <dbReference type="EC" id="3.1.26.4"/>
    </reaction>
</comment>
<dbReference type="EMBL" id="JAGSND010000004">
    <property type="protein sequence ID" value="MBR0597699.1"/>
    <property type="molecule type" value="Genomic_DNA"/>
</dbReference>
<evidence type="ECO:0000313" key="13">
    <source>
        <dbReference type="Proteomes" id="UP000675664"/>
    </source>
</evidence>
<evidence type="ECO:0000256" key="1">
    <source>
        <dbReference type="ARBA" id="ARBA00000077"/>
    </source>
</evidence>
<keyword evidence="9" id="KW-0378">Hydrolase</keyword>
<evidence type="ECO:0000256" key="7">
    <source>
        <dbReference type="ARBA" id="ARBA00022723"/>
    </source>
</evidence>
<dbReference type="InterPro" id="IPR036397">
    <property type="entry name" value="RNaseH_sf"/>
</dbReference>
<dbReference type="EC" id="3.1.26.4" evidence="5"/>
<keyword evidence="8" id="KW-0255">Endonuclease</keyword>
<keyword evidence="7" id="KW-0479">Metal-binding</keyword>
<dbReference type="Proteomes" id="UP000675664">
    <property type="component" value="Unassembled WGS sequence"/>
</dbReference>
<feature type="domain" description="RNase H type-1" evidence="11">
    <location>
        <begin position="1"/>
        <end position="147"/>
    </location>
</feature>
<dbReference type="InterPro" id="IPR002156">
    <property type="entry name" value="RNaseH_domain"/>
</dbReference>
<dbReference type="GO" id="GO:0003676">
    <property type="term" value="F:nucleic acid binding"/>
    <property type="evidence" value="ECO:0007669"/>
    <property type="project" value="InterPro"/>
</dbReference>
<evidence type="ECO:0000259" key="11">
    <source>
        <dbReference type="PROSITE" id="PS50879"/>
    </source>
</evidence>
<dbReference type="GO" id="GO:0004523">
    <property type="term" value="F:RNA-DNA hybrid ribonuclease activity"/>
    <property type="evidence" value="ECO:0007669"/>
    <property type="project" value="UniProtKB-EC"/>
</dbReference>